<feature type="compositionally biased region" description="Basic and acidic residues" evidence="1">
    <location>
        <begin position="174"/>
        <end position="189"/>
    </location>
</feature>
<feature type="region of interest" description="Disordered" evidence="1">
    <location>
        <begin position="166"/>
        <end position="216"/>
    </location>
</feature>
<keyword evidence="3" id="KW-1185">Reference proteome</keyword>
<accession>A0A2P6MWC1</accession>
<dbReference type="Proteomes" id="UP000241769">
    <property type="component" value="Unassembled WGS sequence"/>
</dbReference>
<dbReference type="EMBL" id="MDYQ01000353">
    <property type="protein sequence ID" value="PRP76004.1"/>
    <property type="molecule type" value="Genomic_DNA"/>
</dbReference>
<evidence type="ECO:0000256" key="1">
    <source>
        <dbReference type="SAM" id="MobiDB-lite"/>
    </source>
</evidence>
<feature type="region of interest" description="Disordered" evidence="1">
    <location>
        <begin position="75"/>
        <end position="96"/>
    </location>
</feature>
<gene>
    <name evidence="2" type="ORF">PROFUN_01720</name>
</gene>
<protein>
    <submittedName>
        <fullName evidence="2">Uncharacterized protein</fullName>
    </submittedName>
</protein>
<organism evidence="2 3">
    <name type="scientific">Planoprotostelium fungivorum</name>
    <dbReference type="NCBI Taxonomy" id="1890364"/>
    <lineage>
        <taxon>Eukaryota</taxon>
        <taxon>Amoebozoa</taxon>
        <taxon>Evosea</taxon>
        <taxon>Variosea</taxon>
        <taxon>Cavosteliida</taxon>
        <taxon>Cavosteliaceae</taxon>
        <taxon>Planoprotostelium</taxon>
    </lineage>
</organism>
<name>A0A2P6MWC1_9EUKA</name>
<feature type="compositionally biased region" description="Acidic residues" evidence="1">
    <location>
        <begin position="1"/>
        <end position="23"/>
    </location>
</feature>
<dbReference type="InParanoid" id="A0A2P6MWC1"/>
<feature type="compositionally biased region" description="Low complexity" evidence="1">
    <location>
        <begin position="77"/>
        <end position="91"/>
    </location>
</feature>
<dbReference type="AlphaFoldDB" id="A0A2P6MWC1"/>
<sequence length="242" mass="26737">MSAETPSEDDREEVASTSDEEEDRTGLTCKNKTLCYIEFLKTNENKITSEIDKLREEQRKLLEYICLIQSENKSLRETTQPSNTETTQTSPKGEDAPLTQAEKGALMAEKICQCLKNKGGCCTCKSSTSTNANDETKATATQEQLRESQAIYNQLVRNIDHNLVIASSPDVSDDEKTSDKREGPPKEASEEGLTSPDGKCIKRKRPVNLPASGGSVRCTLPDCQCTKKFPCTVRQGSTTRVE</sequence>
<evidence type="ECO:0000313" key="3">
    <source>
        <dbReference type="Proteomes" id="UP000241769"/>
    </source>
</evidence>
<evidence type="ECO:0000313" key="2">
    <source>
        <dbReference type="EMBL" id="PRP76004.1"/>
    </source>
</evidence>
<proteinExistence type="predicted"/>
<reference evidence="2 3" key="1">
    <citation type="journal article" date="2018" name="Genome Biol. Evol.">
        <title>Multiple Roots of Fruiting Body Formation in Amoebozoa.</title>
        <authorList>
            <person name="Hillmann F."/>
            <person name="Forbes G."/>
            <person name="Novohradska S."/>
            <person name="Ferling I."/>
            <person name="Riege K."/>
            <person name="Groth M."/>
            <person name="Westermann M."/>
            <person name="Marz M."/>
            <person name="Spaller T."/>
            <person name="Winckler T."/>
            <person name="Schaap P."/>
            <person name="Glockner G."/>
        </authorList>
    </citation>
    <scope>NUCLEOTIDE SEQUENCE [LARGE SCALE GENOMIC DNA]</scope>
    <source>
        <strain evidence="2 3">Jena</strain>
    </source>
</reference>
<feature type="region of interest" description="Disordered" evidence="1">
    <location>
        <begin position="1"/>
        <end position="25"/>
    </location>
</feature>
<comment type="caution">
    <text evidence="2">The sequence shown here is derived from an EMBL/GenBank/DDBJ whole genome shotgun (WGS) entry which is preliminary data.</text>
</comment>